<dbReference type="SUPFAM" id="SSF51182">
    <property type="entry name" value="RmlC-like cupins"/>
    <property type="match status" value="1"/>
</dbReference>
<dbReference type="Gene3D" id="2.60.120.10">
    <property type="entry name" value="Jelly Rolls"/>
    <property type="match status" value="1"/>
</dbReference>
<comment type="similarity">
    <text evidence="2">Belongs to the archaeal-type GPI family.</text>
</comment>
<keyword evidence="8" id="KW-0413">Isomerase</keyword>
<evidence type="ECO:0000256" key="2">
    <source>
        <dbReference type="ARBA" id="ARBA00006542"/>
    </source>
</evidence>
<evidence type="ECO:0000313" key="9">
    <source>
        <dbReference type="Proteomes" id="UP000051297"/>
    </source>
</evidence>
<evidence type="ECO:0000259" key="7">
    <source>
        <dbReference type="Pfam" id="PF06560"/>
    </source>
</evidence>
<keyword evidence="4" id="KW-0312">Gluconeogenesis</keyword>
<dbReference type="GO" id="GO:0006096">
    <property type="term" value="P:glycolytic process"/>
    <property type="evidence" value="ECO:0007669"/>
    <property type="project" value="UniProtKB-UniPathway"/>
</dbReference>
<sequence>MVALSPRKIAEMKEVAYQPEEIALSGEDQAYIVVRNPGNNLTIFPDYRLGSEYPKTYGHFHVPDYAENYRVVFGRAGFLLQKMEGERVTGVQLKIVAVGEKFTVPAGWGHVAINLGEGYLITQDDHDPAHFENDYSLVKKMRGFAFYICDSKIATERERGQHLVEDGGSWKAVPNPSYTEVPALKVI</sequence>
<gene>
    <name evidence="8" type="ORF">XU08_C0002G0088</name>
</gene>
<comment type="catalytic activity">
    <reaction evidence="6">
        <text>alpha-D-glucose 6-phosphate = beta-D-fructose 6-phosphate</text>
        <dbReference type="Rhea" id="RHEA:11816"/>
        <dbReference type="ChEBI" id="CHEBI:57634"/>
        <dbReference type="ChEBI" id="CHEBI:58225"/>
        <dbReference type="EC" id="5.3.1.9"/>
    </reaction>
</comment>
<comment type="caution">
    <text evidence="8">The sequence shown here is derived from an EMBL/GenBank/DDBJ whole genome shotgun (WGS) entry which is preliminary data.</text>
</comment>
<protein>
    <recommendedName>
        <fullName evidence="3">glucose-6-phosphate isomerase</fullName>
        <ecNumber evidence="3">5.3.1.9</ecNumber>
    </recommendedName>
</protein>
<comment type="pathway">
    <text evidence="1">Carbohydrate degradation; glycolysis; D-glyceraldehyde 3-phosphate and glycerone phosphate from D-glucose: step 2/4.</text>
</comment>
<reference evidence="8 9" key="1">
    <citation type="submission" date="2015-05" db="EMBL/GenBank/DDBJ databases">
        <title>Critical biogeochemical functions in the subsurface are associated with bacteria from new phyla and little studied lineages.</title>
        <authorList>
            <person name="Hug L.A."/>
            <person name="Thomas B.C."/>
            <person name="Sharon I."/>
            <person name="Brown C.T."/>
            <person name="Sharma R."/>
            <person name="Hettich R.L."/>
            <person name="Wilkins M.J."/>
            <person name="Williams K.H."/>
            <person name="Singh A."/>
            <person name="Banfield J.F."/>
        </authorList>
    </citation>
    <scope>NUCLEOTIDE SEQUENCE [LARGE SCALE GENOMIC DNA]</scope>
    <source>
        <strain evidence="8">CSP1-7</strain>
    </source>
</reference>
<feature type="domain" description="Glucose-6-phosphate isomerase prokaryote" evidence="7">
    <location>
        <begin position="12"/>
        <end position="156"/>
    </location>
</feature>
<dbReference type="Pfam" id="PF06560">
    <property type="entry name" value="GPI"/>
    <property type="match status" value="1"/>
</dbReference>
<name>A0A0T5ZXN1_UNCKA</name>
<dbReference type="UniPathway" id="UPA00109">
    <property type="reaction ID" value="UER00181"/>
</dbReference>
<dbReference type="InterPro" id="IPR014710">
    <property type="entry name" value="RmlC-like_jellyroll"/>
</dbReference>
<dbReference type="EC" id="5.3.1.9" evidence="3"/>
<evidence type="ECO:0000256" key="1">
    <source>
        <dbReference type="ARBA" id="ARBA00004926"/>
    </source>
</evidence>
<proteinExistence type="inferred from homology"/>
<dbReference type="GO" id="GO:0005737">
    <property type="term" value="C:cytoplasm"/>
    <property type="evidence" value="ECO:0007669"/>
    <property type="project" value="InterPro"/>
</dbReference>
<dbReference type="InterPro" id="IPR011051">
    <property type="entry name" value="RmlC_Cupin_sf"/>
</dbReference>
<dbReference type="STRING" id="1576480.XU08_C0002G0088"/>
<dbReference type="EMBL" id="LDXK01000002">
    <property type="protein sequence ID" value="KRT67535.1"/>
    <property type="molecule type" value="Genomic_DNA"/>
</dbReference>
<dbReference type="AlphaFoldDB" id="A0A0T5ZXN1"/>
<dbReference type="GO" id="GO:0006094">
    <property type="term" value="P:gluconeogenesis"/>
    <property type="evidence" value="ECO:0007669"/>
    <property type="project" value="UniProtKB-KW"/>
</dbReference>
<accession>A0A0T5ZXN1</accession>
<evidence type="ECO:0000313" key="8">
    <source>
        <dbReference type="EMBL" id="KRT67535.1"/>
    </source>
</evidence>
<evidence type="ECO:0000256" key="5">
    <source>
        <dbReference type="ARBA" id="ARBA00023152"/>
    </source>
</evidence>
<keyword evidence="5" id="KW-0324">Glycolysis</keyword>
<dbReference type="InterPro" id="IPR010551">
    <property type="entry name" value="G6P_isomerase_prok"/>
</dbReference>
<evidence type="ECO:0000256" key="6">
    <source>
        <dbReference type="ARBA" id="ARBA00029321"/>
    </source>
</evidence>
<dbReference type="GO" id="GO:0004347">
    <property type="term" value="F:glucose-6-phosphate isomerase activity"/>
    <property type="evidence" value="ECO:0007669"/>
    <property type="project" value="UniProtKB-EC"/>
</dbReference>
<evidence type="ECO:0000256" key="4">
    <source>
        <dbReference type="ARBA" id="ARBA00022432"/>
    </source>
</evidence>
<evidence type="ECO:0000256" key="3">
    <source>
        <dbReference type="ARBA" id="ARBA00011952"/>
    </source>
</evidence>
<organism evidence="8 9">
    <name type="scientific">candidate division WWE3 bacterium CSP1-7</name>
    <dbReference type="NCBI Taxonomy" id="1576480"/>
    <lineage>
        <taxon>Bacteria</taxon>
        <taxon>Katanobacteria</taxon>
    </lineage>
</organism>
<dbReference type="Proteomes" id="UP000051297">
    <property type="component" value="Unassembled WGS sequence"/>
</dbReference>